<proteinExistence type="predicted"/>
<keyword evidence="2" id="KW-0282">Flagellum</keyword>
<dbReference type="AlphaFoldDB" id="A0A7W9FBQ0"/>
<evidence type="ECO:0000313" key="2">
    <source>
        <dbReference type="EMBL" id="MBB5741329.1"/>
    </source>
</evidence>
<name>A0A7W9FBQ0_9CAUL</name>
<protein>
    <submittedName>
        <fullName evidence="2">Flagellar protein FlaG</fullName>
    </submittedName>
</protein>
<dbReference type="EMBL" id="JACHOQ010000013">
    <property type="protein sequence ID" value="MBB5741329.1"/>
    <property type="molecule type" value="Genomic_DNA"/>
</dbReference>
<keyword evidence="2" id="KW-0969">Cilium</keyword>
<feature type="compositionally biased region" description="Low complexity" evidence="1">
    <location>
        <begin position="29"/>
        <end position="42"/>
    </location>
</feature>
<dbReference type="RefSeq" id="WP_224762229.1">
    <property type="nucleotide sequence ID" value="NZ_CAJFZW010000025.1"/>
</dbReference>
<dbReference type="InterPro" id="IPR035924">
    <property type="entry name" value="FlaG-like_sf"/>
</dbReference>
<evidence type="ECO:0000256" key="1">
    <source>
        <dbReference type="SAM" id="MobiDB-lite"/>
    </source>
</evidence>
<keyword evidence="3" id="KW-1185">Reference proteome</keyword>
<reference evidence="2 3" key="1">
    <citation type="submission" date="2020-08" db="EMBL/GenBank/DDBJ databases">
        <title>Genomic Encyclopedia of Type Strains, Phase IV (KMG-IV): sequencing the most valuable type-strain genomes for metagenomic binning, comparative biology and taxonomic classification.</title>
        <authorList>
            <person name="Goeker M."/>
        </authorList>
    </citation>
    <scope>NUCLEOTIDE SEQUENCE [LARGE SCALE GENOMIC DNA]</scope>
    <source>
        <strain evidence="2 3">DSM 4731</strain>
    </source>
</reference>
<dbReference type="Gene3D" id="3.30.160.170">
    <property type="entry name" value="FlaG-like"/>
    <property type="match status" value="1"/>
</dbReference>
<dbReference type="SUPFAM" id="SSF160214">
    <property type="entry name" value="FlaG-like"/>
    <property type="match status" value="1"/>
</dbReference>
<gene>
    <name evidence="2" type="ORF">GGQ93_003069</name>
</gene>
<feature type="region of interest" description="Disordered" evidence="1">
    <location>
        <begin position="29"/>
        <end position="49"/>
    </location>
</feature>
<organism evidence="2 3">
    <name type="scientific">Brevundimonas aurantiaca</name>
    <dbReference type="NCBI Taxonomy" id="74316"/>
    <lineage>
        <taxon>Bacteria</taxon>
        <taxon>Pseudomonadati</taxon>
        <taxon>Pseudomonadota</taxon>
        <taxon>Alphaproteobacteria</taxon>
        <taxon>Caulobacterales</taxon>
        <taxon>Caulobacteraceae</taxon>
        <taxon>Brevundimonas</taxon>
    </lineage>
</organism>
<sequence length="107" mass="11425">MTENVARISSALAPVAPAKAAEASLEVKPVNASAAAPTADEAPQTPNSLADAGRYRLTIEAVGRHRFVYKVLDRVTGEVIRQLPREDVEKLISDPTYRGGRVVDTAV</sequence>
<accession>A0A7W9FBQ0</accession>
<keyword evidence="2" id="KW-0966">Cell projection</keyword>
<dbReference type="Proteomes" id="UP000527324">
    <property type="component" value="Unassembled WGS sequence"/>
</dbReference>
<evidence type="ECO:0000313" key="3">
    <source>
        <dbReference type="Proteomes" id="UP000527324"/>
    </source>
</evidence>
<comment type="caution">
    <text evidence="2">The sequence shown here is derived from an EMBL/GenBank/DDBJ whole genome shotgun (WGS) entry which is preliminary data.</text>
</comment>